<dbReference type="AlphaFoldDB" id="A0A086PAA2"/>
<gene>
    <name evidence="1" type="ORF">BV98_001522</name>
</gene>
<dbReference type="EMBL" id="JFZA02000012">
    <property type="protein sequence ID" value="KFG90320.1"/>
    <property type="molecule type" value="Genomic_DNA"/>
</dbReference>
<name>A0A086PAA2_SPHHM</name>
<dbReference type="RefSeq" id="WP_081570321.1">
    <property type="nucleotide sequence ID" value="NZ_BCZD01000005.1"/>
</dbReference>
<evidence type="ECO:0000313" key="1">
    <source>
        <dbReference type="EMBL" id="KFG90320.1"/>
    </source>
</evidence>
<organism evidence="1 2">
    <name type="scientific">Sphingobium herbicidovorans (strain ATCC 700291 / DSM 11019 / CCUG 56400 / KCTC 2939 / LMG 18315 / NBRC 16415 / MH)</name>
    <name type="common">Sphingomonas herbicidovorans</name>
    <dbReference type="NCBI Taxonomy" id="1219045"/>
    <lineage>
        <taxon>Bacteria</taxon>
        <taxon>Pseudomonadati</taxon>
        <taxon>Pseudomonadota</taxon>
        <taxon>Alphaproteobacteria</taxon>
        <taxon>Sphingomonadales</taxon>
        <taxon>Sphingomonadaceae</taxon>
        <taxon>Sphingobium</taxon>
    </lineage>
</organism>
<keyword evidence="2" id="KW-1185">Reference proteome</keyword>
<accession>A0A086PAA2</accession>
<proteinExistence type="predicted"/>
<sequence length="224" mass="23526">MPTTADSSAPVTSALAAMLHPGDEGAFHAAIAPAADPRQAVEAWINAGLPQGAPALQVRSLELHLVRAFNTADLGSGPETVVVGEPEFLYVADVGLAARAGLLLAWANGIGAGVPTFPEFANAKLRTIVDTQPRNLIFPLIAGEWIGSIRAGTDPQAAKAAIEGLAAYDVTISGTFVEGKCHPFMEAEICAQLEAGLDFLRYAEPNRVVRLVDFSPGWDARRLC</sequence>
<dbReference type="PATRIC" id="fig|1219045.3.peg.1556"/>
<reference evidence="1" key="1">
    <citation type="submission" date="2014-08" db="EMBL/GenBank/DDBJ databases">
        <title>Draft genome sequences of Sphingobium herbicidovorans.</title>
        <authorList>
            <person name="Gan H.M."/>
            <person name="Gan H.Y."/>
            <person name="Savka M.A."/>
        </authorList>
    </citation>
    <scope>NUCLEOTIDE SEQUENCE [LARGE SCALE GENOMIC DNA]</scope>
    <source>
        <strain evidence="1">NBRC 16415</strain>
    </source>
</reference>
<evidence type="ECO:0000313" key="2">
    <source>
        <dbReference type="Proteomes" id="UP000024284"/>
    </source>
</evidence>
<dbReference type="STRING" id="76947.GCA_002080435_01468"/>
<comment type="caution">
    <text evidence="1">The sequence shown here is derived from an EMBL/GenBank/DDBJ whole genome shotgun (WGS) entry which is preliminary data.</text>
</comment>
<dbReference type="Proteomes" id="UP000024284">
    <property type="component" value="Unassembled WGS sequence"/>
</dbReference>
<dbReference type="OrthoDB" id="9554499at2"/>
<protein>
    <submittedName>
        <fullName evidence="1">Uncharacterized protein</fullName>
    </submittedName>
</protein>